<dbReference type="RefSeq" id="WP_169584846.1">
    <property type="nucleotide sequence ID" value="NZ_VCQU01000001.1"/>
</dbReference>
<dbReference type="Gene3D" id="1.10.1220.10">
    <property type="entry name" value="Met repressor-like"/>
    <property type="match status" value="1"/>
</dbReference>
<protein>
    <submittedName>
        <fullName evidence="1">Toxin-antitoxin system HicB family antitoxin</fullName>
    </submittedName>
</protein>
<keyword evidence="2" id="KW-1185">Reference proteome</keyword>
<reference evidence="1 2" key="1">
    <citation type="submission" date="2019-05" db="EMBL/GenBank/DDBJ databases">
        <authorList>
            <person name="Lee S.D."/>
        </authorList>
    </citation>
    <scope>NUCLEOTIDE SEQUENCE [LARGE SCALE GENOMIC DNA]</scope>
    <source>
        <strain evidence="1 2">YC2-7</strain>
    </source>
</reference>
<sequence length="154" mass="16747">MELSEFTAQFRTDLEAAAALGGEKTQAVAKALGGAAETSARLMLLSALSKFAEEVSAALPDRTVTVRLDGTDAVVDVRATPAEPGDERAEEHQQTFEELTGDISRVTLRLVEQMKARAEEAAAESGQSLNSWLSQAVQGALKDQWKRNSQWHRY</sequence>
<dbReference type="InterPro" id="IPR008651">
    <property type="entry name" value="Uncharacterised_HicB"/>
</dbReference>
<dbReference type="SUPFAM" id="SSF47598">
    <property type="entry name" value="Ribbon-helix-helix"/>
    <property type="match status" value="1"/>
</dbReference>
<dbReference type="Pfam" id="PF05534">
    <property type="entry name" value="HicB"/>
    <property type="match status" value="1"/>
</dbReference>
<evidence type="ECO:0000313" key="1">
    <source>
        <dbReference type="EMBL" id="NMN94158.1"/>
    </source>
</evidence>
<proteinExistence type="predicted"/>
<comment type="caution">
    <text evidence="1">The sequence shown here is derived from an EMBL/GenBank/DDBJ whole genome shotgun (WGS) entry which is preliminary data.</text>
</comment>
<dbReference type="AlphaFoldDB" id="A0A848K9N1"/>
<dbReference type="GO" id="GO:0006355">
    <property type="term" value="P:regulation of DNA-templated transcription"/>
    <property type="evidence" value="ECO:0007669"/>
    <property type="project" value="InterPro"/>
</dbReference>
<evidence type="ECO:0000313" key="2">
    <source>
        <dbReference type="Proteomes" id="UP000535543"/>
    </source>
</evidence>
<gene>
    <name evidence="1" type="ORF">FGL95_03795</name>
</gene>
<dbReference type="EMBL" id="VCQU01000001">
    <property type="protein sequence ID" value="NMN94158.1"/>
    <property type="molecule type" value="Genomic_DNA"/>
</dbReference>
<reference evidence="1 2" key="2">
    <citation type="submission" date="2020-06" db="EMBL/GenBank/DDBJ databases">
        <title>Antribacter stalactiti gen. nov., sp. nov., a new member of the family Nacardiaceae isolated from a cave.</title>
        <authorList>
            <person name="Kim I.S."/>
        </authorList>
    </citation>
    <scope>NUCLEOTIDE SEQUENCE [LARGE SCALE GENOMIC DNA]</scope>
    <source>
        <strain evidence="1 2">YC2-7</strain>
    </source>
</reference>
<organism evidence="1 2">
    <name type="scientific">Antrihabitans stalactiti</name>
    <dbReference type="NCBI Taxonomy" id="2584121"/>
    <lineage>
        <taxon>Bacteria</taxon>
        <taxon>Bacillati</taxon>
        <taxon>Actinomycetota</taxon>
        <taxon>Actinomycetes</taxon>
        <taxon>Mycobacteriales</taxon>
        <taxon>Nocardiaceae</taxon>
        <taxon>Antrihabitans</taxon>
    </lineage>
</organism>
<dbReference type="InterPro" id="IPR013321">
    <property type="entry name" value="Arc_rbn_hlx_hlx"/>
</dbReference>
<dbReference type="InterPro" id="IPR010985">
    <property type="entry name" value="Ribbon_hlx_hlx"/>
</dbReference>
<name>A0A848K9N1_9NOCA</name>
<dbReference type="Proteomes" id="UP000535543">
    <property type="component" value="Unassembled WGS sequence"/>
</dbReference>
<accession>A0A848K9N1</accession>